<feature type="transmembrane region" description="Helical" evidence="1">
    <location>
        <begin position="426"/>
        <end position="447"/>
    </location>
</feature>
<dbReference type="RefSeq" id="XP_005760208.1">
    <property type="nucleotide sequence ID" value="XM_005760151.1"/>
</dbReference>
<feature type="transmembrane region" description="Helical" evidence="1">
    <location>
        <begin position="62"/>
        <end position="77"/>
    </location>
</feature>
<dbReference type="GeneID" id="17253934"/>
<evidence type="ECO:0000313" key="3">
    <source>
        <dbReference type="Proteomes" id="UP000013827"/>
    </source>
</evidence>
<evidence type="ECO:0000256" key="1">
    <source>
        <dbReference type="SAM" id="Phobius"/>
    </source>
</evidence>
<feature type="transmembrane region" description="Helical" evidence="1">
    <location>
        <begin position="111"/>
        <end position="129"/>
    </location>
</feature>
<keyword evidence="1" id="KW-0472">Membrane</keyword>
<dbReference type="InterPro" id="IPR051843">
    <property type="entry name" value="CPA1_transporter"/>
</dbReference>
<accession>A0A0D3I944</accession>
<keyword evidence="3" id="KW-1185">Reference proteome</keyword>
<dbReference type="Gene3D" id="1.20.1530.20">
    <property type="match status" value="1"/>
</dbReference>
<feature type="transmembrane region" description="Helical" evidence="1">
    <location>
        <begin position="6"/>
        <end position="25"/>
    </location>
</feature>
<feature type="transmembrane region" description="Helical" evidence="1">
    <location>
        <begin position="84"/>
        <end position="105"/>
    </location>
</feature>
<dbReference type="PaxDb" id="2903-EOD07779"/>
<sequence>MVLDYPLYLALGYLILVTYIARTLFMSVRLPGAVGVLMAGWLWGAALAQPDILAARDDLQELAFFLVLLICGFHISLKDLSLPLLIMSVVPVCFELAGVTLFGVYVFDQQVVTALIMATCFCAVGDGLVIPKMKEFGTTNPGHPLPRLIFAWIPLEDTLALTLFGILAGFAKAEADEEVAIWRLIVANILRLVITVALGGFIGWMSAILIPQRTKFSIMGRQVFTGATVEAFLLIFGVSLSAFGIGFNKGGHDGEPFLPIGLAPGSMVQPELLVIVLGIAFGDRVVPELLHDIEGVLGGVWVFGQLFLFGMLGSKTSLQPFEEYAGDVLPCMVVGFLFRACGIVVGLCITRRKRAPAMADESGCEAVFQANHRSLFFDAGFCFLAMLPRASIQGVLAGEPHRRGFFSDWGERGHRANMMIMNGGRVYIVVTAIVGCILLDLLGPRLLQASMARAKLPQEVLEEESRMFREGWKARVRRWRERTGKSWDDRLADFERTEGVTLPLSSRRVGSACCYKKAPKTELGQEAALVRIIGRSSAWGAREVDPASRTRQKNGMADLECSAALYCCGAPVGSEAPGGRALGNAKKLVFHYHDYELSIGSPAAGLRGVLLDGRPLPALSTAYDTRIGSPPASPEGDPRGATLVGNVLSRLYSAV</sequence>
<name>A0A0D3I944_EMIH1</name>
<feature type="transmembrane region" description="Helical" evidence="1">
    <location>
        <begin position="293"/>
        <end position="312"/>
    </location>
</feature>
<feature type="transmembrane region" description="Helical" evidence="1">
    <location>
        <begin position="324"/>
        <end position="349"/>
    </location>
</feature>
<dbReference type="AlphaFoldDB" id="A0A0D3I944"/>
<reference evidence="3" key="1">
    <citation type="journal article" date="2013" name="Nature">
        <title>Pan genome of the phytoplankton Emiliania underpins its global distribution.</title>
        <authorList>
            <person name="Read B.A."/>
            <person name="Kegel J."/>
            <person name="Klute M.J."/>
            <person name="Kuo A."/>
            <person name="Lefebvre S.C."/>
            <person name="Maumus F."/>
            <person name="Mayer C."/>
            <person name="Miller J."/>
            <person name="Monier A."/>
            <person name="Salamov A."/>
            <person name="Young J."/>
            <person name="Aguilar M."/>
            <person name="Claverie J.M."/>
            <person name="Frickenhaus S."/>
            <person name="Gonzalez K."/>
            <person name="Herman E.K."/>
            <person name="Lin Y.C."/>
            <person name="Napier J."/>
            <person name="Ogata H."/>
            <person name="Sarno A.F."/>
            <person name="Shmutz J."/>
            <person name="Schroeder D."/>
            <person name="de Vargas C."/>
            <person name="Verret F."/>
            <person name="von Dassow P."/>
            <person name="Valentin K."/>
            <person name="Van de Peer Y."/>
            <person name="Wheeler G."/>
            <person name="Dacks J.B."/>
            <person name="Delwiche C.F."/>
            <person name="Dyhrman S.T."/>
            <person name="Glockner G."/>
            <person name="John U."/>
            <person name="Richards T."/>
            <person name="Worden A.Z."/>
            <person name="Zhang X."/>
            <person name="Grigoriev I.V."/>
            <person name="Allen A.E."/>
            <person name="Bidle K."/>
            <person name="Borodovsky M."/>
            <person name="Bowler C."/>
            <person name="Brownlee C."/>
            <person name="Cock J.M."/>
            <person name="Elias M."/>
            <person name="Gladyshev V.N."/>
            <person name="Groth M."/>
            <person name="Guda C."/>
            <person name="Hadaegh A."/>
            <person name="Iglesias-Rodriguez M.D."/>
            <person name="Jenkins J."/>
            <person name="Jones B.M."/>
            <person name="Lawson T."/>
            <person name="Leese F."/>
            <person name="Lindquist E."/>
            <person name="Lobanov A."/>
            <person name="Lomsadze A."/>
            <person name="Malik S.B."/>
            <person name="Marsh M.E."/>
            <person name="Mackinder L."/>
            <person name="Mock T."/>
            <person name="Mueller-Roeber B."/>
            <person name="Pagarete A."/>
            <person name="Parker M."/>
            <person name="Probert I."/>
            <person name="Quesneville H."/>
            <person name="Raines C."/>
            <person name="Rensing S.A."/>
            <person name="Riano-Pachon D.M."/>
            <person name="Richier S."/>
            <person name="Rokitta S."/>
            <person name="Shiraiwa Y."/>
            <person name="Soanes D.M."/>
            <person name="van der Giezen M."/>
            <person name="Wahlund T.M."/>
            <person name="Williams B."/>
            <person name="Wilson W."/>
            <person name="Wolfe G."/>
            <person name="Wurch L.L."/>
        </authorList>
    </citation>
    <scope>NUCLEOTIDE SEQUENCE</scope>
</reference>
<evidence type="ECO:0000313" key="2">
    <source>
        <dbReference type="EnsemblProtists" id="EOD07779"/>
    </source>
</evidence>
<organism evidence="2 3">
    <name type="scientific">Emiliania huxleyi (strain CCMP1516)</name>
    <dbReference type="NCBI Taxonomy" id="280463"/>
    <lineage>
        <taxon>Eukaryota</taxon>
        <taxon>Haptista</taxon>
        <taxon>Haptophyta</taxon>
        <taxon>Prymnesiophyceae</taxon>
        <taxon>Isochrysidales</taxon>
        <taxon>Noelaerhabdaceae</taxon>
        <taxon>Emiliania</taxon>
    </lineage>
</organism>
<feature type="transmembrane region" description="Helical" evidence="1">
    <location>
        <begin position="257"/>
        <end position="281"/>
    </location>
</feature>
<feature type="transmembrane region" description="Helical" evidence="1">
    <location>
        <begin position="32"/>
        <end position="50"/>
    </location>
</feature>
<dbReference type="PANTHER" id="PTHR31102:SF1">
    <property type="entry name" value="CATION_H+ EXCHANGER DOMAIN-CONTAINING PROTEIN"/>
    <property type="match status" value="1"/>
</dbReference>
<dbReference type="HOGENOM" id="CLU_418856_0_0_1"/>
<dbReference type="Proteomes" id="UP000013827">
    <property type="component" value="Unassembled WGS sequence"/>
</dbReference>
<keyword evidence="1" id="KW-0812">Transmembrane</keyword>
<dbReference type="InterPro" id="IPR038770">
    <property type="entry name" value="Na+/solute_symporter_sf"/>
</dbReference>
<evidence type="ECO:0008006" key="4">
    <source>
        <dbReference type="Google" id="ProtNLM"/>
    </source>
</evidence>
<dbReference type="PANTHER" id="PTHR31102">
    <property type="match status" value="1"/>
</dbReference>
<dbReference type="KEGG" id="ehx:EMIHUDRAFT_249421"/>
<dbReference type="EnsemblProtists" id="EOD07779">
    <property type="protein sequence ID" value="EOD07779"/>
    <property type="gene ID" value="EMIHUDRAFT_249421"/>
</dbReference>
<proteinExistence type="predicted"/>
<protein>
    <recommendedName>
        <fullName evidence="4">Cation/H+ exchanger domain-containing protein</fullName>
    </recommendedName>
</protein>
<reference evidence="2" key="2">
    <citation type="submission" date="2024-10" db="UniProtKB">
        <authorList>
            <consortium name="EnsemblProtists"/>
        </authorList>
    </citation>
    <scope>IDENTIFICATION</scope>
</reference>
<keyword evidence="1" id="KW-1133">Transmembrane helix</keyword>
<feature type="transmembrane region" description="Helical" evidence="1">
    <location>
        <begin position="189"/>
        <end position="211"/>
    </location>
</feature>
<dbReference type="OMA" id="TISYRIC"/>
<feature type="transmembrane region" description="Helical" evidence="1">
    <location>
        <begin position="223"/>
        <end position="245"/>
    </location>
</feature>